<proteinExistence type="inferred from homology"/>
<dbReference type="InterPro" id="IPR012951">
    <property type="entry name" value="BBE"/>
</dbReference>
<dbReference type="PROSITE" id="PS51387">
    <property type="entry name" value="FAD_PCMH"/>
    <property type="match status" value="1"/>
</dbReference>
<evidence type="ECO:0000313" key="8">
    <source>
        <dbReference type="Proteomes" id="UP001302812"/>
    </source>
</evidence>
<accession>A0AAN6TJ69</accession>
<dbReference type="PANTHER" id="PTHR42973:SF39">
    <property type="entry name" value="FAD-BINDING PCMH-TYPE DOMAIN-CONTAINING PROTEIN"/>
    <property type="match status" value="1"/>
</dbReference>
<comment type="similarity">
    <text evidence="2">Belongs to the oxygen-dependent FAD-linked oxidoreductase family.</text>
</comment>
<sequence length="572" mass="61796">MAYQSLFPKLQTGLVFAAITVLAATVTATSCRNIPGDRGWPSPAAWSSFNDTIGGRLIATIPQASVCHTSPFSNYDATACEALRARWNTAGIFGSHPAEIVNAFYQNQSCDPFTPSTRPCELGNYAVYSVNVSGAQDVKAAIGFARKNNIRLVIKTTGHDYTGKSSGQGSLSLWMWNLKSKILIPQYRSRSYSGPAIKLGAGVLVGDGVTAARDAGYRLVAGECLTIAVAGGYTQGGGHSMLNTAYGMAADQVLEWEVVTATGEYLIATPEQNSDLYWALSGGSPGAFGVVLSMTAKIHPDGPIAGGSLSFPNSNPDKFWEAVSLWIQQASRLVGQNNTIIYLISSDGFQAMAMTLPDQPESAVQSLLSPYLAHLDRLNIAYSLTTSHAPTYHDHFQVYFGAYPENPTTILNNRIIPRSVSDSPNATAKLIDAFRGTVSQGRFILGCSIMDVSRTPHPPNAVLPAWRDTATSCNVNGFWNFTAPIEVNHALKKELVEVHMPKIEAATPGGGVYANEMDPWYKGDWKRSLYGTNYDRLLSIKKKYDPDSLLWGNFSVGSDGSFIDGRGRLCKR</sequence>
<dbReference type="Proteomes" id="UP001302812">
    <property type="component" value="Unassembled WGS sequence"/>
</dbReference>
<keyword evidence="8" id="KW-1185">Reference proteome</keyword>
<evidence type="ECO:0000256" key="5">
    <source>
        <dbReference type="ARBA" id="ARBA00023002"/>
    </source>
</evidence>
<reference evidence="7" key="1">
    <citation type="journal article" date="2023" name="Mol. Phylogenet. Evol.">
        <title>Genome-scale phylogeny and comparative genomics of the fungal order Sordariales.</title>
        <authorList>
            <person name="Hensen N."/>
            <person name="Bonometti L."/>
            <person name="Westerberg I."/>
            <person name="Brannstrom I.O."/>
            <person name="Guillou S."/>
            <person name="Cros-Aarteil S."/>
            <person name="Calhoun S."/>
            <person name="Haridas S."/>
            <person name="Kuo A."/>
            <person name="Mondo S."/>
            <person name="Pangilinan J."/>
            <person name="Riley R."/>
            <person name="LaButti K."/>
            <person name="Andreopoulos B."/>
            <person name="Lipzen A."/>
            <person name="Chen C."/>
            <person name="Yan M."/>
            <person name="Daum C."/>
            <person name="Ng V."/>
            <person name="Clum A."/>
            <person name="Steindorff A."/>
            <person name="Ohm R.A."/>
            <person name="Martin F."/>
            <person name="Silar P."/>
            <person name="Natvig D.O."/>
            <person name="Lalanne C."/>
            <person name="Gautier V."/>
            <person name="Ament-Velasquez S.L."/>
            <person name="Kruys A."/>
            <person name="Hutchinson M.I."/>
            <person name="Powell A.J."/>
            <person name="Barry K."/>
            <person name="Miller A.N."/>
            <person name="Grigoriev I.V."/>
            <person name="Debuchy R."/>
            <person name="Gladieux P."/>
            <person name="Hiltunen Thoren M."/>
            <person name="Johannesson H."/>
        </authorList>
    </citation>
    <scope>NUCLEOTIDE SEQUENCE</scope>
    <source>
        <strain evidence="7">CBS 508.74</strain>
    </source>
</reference>
<dbReference type="InterPro" id="IPR016169">
    <property type="entry name" value="FAD-bd_PCMH_sub2"/>
</dbReference>
<evidence type="ECO:0000256" key="4">
    <source>
        <dbReference type="ARBA" id="ARBA00022827"/>
    </source>
</evidence>
<dbReference type="PANTHER" id="PTHR42973">
    <property type="entry name" value="BINDING OXIDOREDUCTASE, PUTATIVE (AFU_ORTHOLOGUE AFUA_1G17690)-RELATED"/>
    <property type="match status" value="1"/>
</dbReference>
<gene>
    <name evidence="7" type="ORF">N656DRAFT_775322</name>
</gene>
<dbReference type="AlphaFoldDB" id="A0AAN6TJ69"/>
<dbReference type="InterPro" id="IPR036318">
    <property type="entry name" value="FAD-bd_PCMH-like_sf"/>
</dbReference>
<dbReference type="SUPFAM" id="SSF56176">
    <property type="entry name" value="FAD-binding/transporter-associated domain-like"/>
    <property type="match status" value="1"/>
</dbReference>
<feature type="domain" description="FAD-binding PCMH-type" evidence="6">
    <location>
        <begin position="122"/>
        <end position="301"/>
    </location>
</feature>
<dbReference type="GeneID" id="89938549"/>
<dbReference type="Gene3D" id="3.30.465.10">
    <property type="match status" value="2"/>
</dbReference>
<evidence type="ECO:0000256" key="1">
    <source>
        <dbReference type="ARBA" id="ARBA00001974"/>
    </source>
</evidence>
<dbReference type="RefSeq" id="XP_064673008.1">
    <property type="nucleotide sequence ID" value="XM_064814424.1"/>
</dbReference>
<evidence type="ECO:0000256" key="3">
    <source>
        <dbReference type="ARBA" id="ARBA00022630"/>
    </source>
</evidence>
<keyword evidence="4" id="KW-0274">FAD</keyword>
<keyword evidence="5" id="KW-0560">Oxidoreductase</keyword>
<dbReference type="GO" id="GO:0016491">
    <property type="term" value="F:oxidoreductase activity"/>
    <property type="evidence" value="ECO:0007669"/>
    <property type="project" value="UniProtKB-KW"/>
</dbReference>
<evidence type="ECO:0000256" key="2">
    <source>
        <dbReference type="ARBA" id="ARBA00005466"/>
    </source>
</evidence>
<keyword evidence="3" id="KW-0285">Flavoprotein</keyword>
<dbReference type="InterPro" id="IPR050416">
    <property type="entry name" value="FAD-linked_Oxidoreductase"/>
</dbReference>
<protein>
    <submittedName>
        <fullName evidence="7">FAD-dependent isoamyl alcohol oxidase</fullName>
    </submittedName>
</protein>
<dbReference type="InterPro" id="IPR016166">
    <property type="entry name" value="FAD-bd_PCMH"/>
</dbReference>
<evidence type="ECO:0000259" key="6">
    <source>
        <dbReference type="PROSITE" id="PS51387"/>
    </source>
</evidence>
<organism evidence="7 8">
    <name type="scientific">Canariomyces notabilis</name>
    <dbReference type="NCBI Taxonomy" id="2074819"/>
    <lineage>
        <taxon>Eukaryota</taxon>
        <taxon>Fungi</taxon>
        <taxon>Dikarya</taxon>
        <taxon>Ascomycota</taxon>
        <taxon>Pezizomycotina</taxon>
        <taxon>Sordariomycetes</taxon>
        <taxon>Sordariomycetidae</taxon>
        <taxon>Sordariales</taxon>
        <taxon>Chaetomiaceae</taxon>
        <taxon>Canariomyces</taxon>
    </lineage>
</organism>
<dbReference type="InterPro" id="IPR006094">
    <property type="entry name" value="Oxid_FAD_bind_N"/>
</dbReference>
<comment type="cofactor">
    <cofactor evidence="1">
        <name>FAD</name>
        <dbReference type="ChEBI" id="CHEBI:57692"/>
    </cofactor>
</comment>
<evidence type="ECO:0000313" key="7">
    <source>
        <dbReference type="EMBL" id="KAK4115438.1"/>
    </source>
</evidence>
<reference evidence="7" key="2">
    <citation type="submission" date="2023-05" db="EMBL/GenBank/DDBJ databases">
        <authorList>
            <consortium name="Lawrence Berkeley National Laboratory"/>
            <person name="Steindorff A."/>
            <person name="Hensen N."/>
            <person name="Bonometti L."/>
            <person name="Westerberg I."/>
            <person name="Brannstrom I.O."/>
            <person name="Guillou S."/>
            <person name="Cros-Aarteil S."/>
            <person name="Calhoun S."/>
            <person name="Haridas S."/>
            <person name="Kuo A."/>
            <person name="Mondo S."/>
            <person name="Pangilinan J."/>
            <person name="Riley R."/>
            <person name="Labutti K."/>
            <person name="Andreopoulos B."/>
            <person name="Lipzen A."/>
            <person name="Chen C."/>
            <person name="Yanf M."/>
            <person name="Daum C."/>
            <person name="Ng V."/>
            <person name="Clum A."/>
            <person name="Ohm R."/>
            <person name="Martin F."/>
            <person name="Silar P."/>
            <person name="Natvig D."/>
            <person name="Lalanne C."/>
            <person name="Gautier V."/>
            <person name="Ament-Velasquez S.L."/>
            <person name="Kruys A."/>
            <person name="Hutchinson M.I."/>
            <person name="Powell A.J."/>
            <person name="Barry K."/>
            <person name="Miller A.N."/>
            <person name="Grigoriev I.V."/>
            <person name="Debuchy R."/>
            <person name="Gladieux P."/>
            <person name="Thoren M.H."/>
            <person name="Johannesson H."/>
        </authorList>
    </citation>
    <scope>NUCLEOTIDE SEQUENCE</scope>
    <source>
        <strain evidence="7">CBS 508.74</strain>
    </source>
</reference>
<dbReference type="GO" id="GO:0071949">
    <property type="term" value="F:FAD binding"/>
    <property type="evidence" value="ECO:0007669"/>
    <property type="project" value="InterPro"/>
</dbReference>
<name>A0AAN6TJ69_9PEZI</name>
<dbReference type="EMBL" id="MU853334">
    <property type="protein sequence ID" value="KAK4115438.1"/>
    <property type="molecule type" value="Genomic_DNA"/>
</dbReference>
<dbReference type="Pfam" id="PF01565">
    <property type="entry name" value="FAD_binding_4"/>
    <property type="match status" value="1"/>
</dbReference>
<dbReference type="Pfam" id="PF08031">
    <property type="entry name" value="BBE"/>
    <property type="match status" value="1"/>
</dbReference>
<comment type="caution">
    <text evidence="7">The sequence shown here is derived from an EMBL/GenBank/DDBJ whole genome shotgun (WGS) entry which is preliminary data.</text>
</comment>